<dbReference type="EMBL" id="ML994619">
    <property type="protein sequence ID" value="KAF2190311.1"/>
    <property type="molecule type" value="Genomic_DNA"/>
</dbReference>
<dbReference type="Proteomes" id="UP000800200">
    <property type="component" value="Unassembled WGS sequence"/>
</dbReference>
<protein>
    <submittedName>
        <fullName evidence="1">Uncharacterized protein</fullName>
    </submittedName>
</protein>
<keyword evidence="2" id="KW-1185">Reference proteome</keyword>
<gene>
    <name evidence="1" type="ORF">K469DRAFT_27448</name>
</gene>
<reference evidence="1" key="1">
    <citation type="journal article" date="2020" name="Stud. Mycol.">
        <title>101 Dothideomycetes genomes: a test case for predicting lifestyles and emergence of pathogens.</title>
        <authorList>
            <person name="Haridas S."/>
            <person name="Albert R."/>
            <person name="Binder M."/>
            <person name="Bloem J."/>
            <person name="Labutti K."/>
            <person name="Salamov A."/>
            <person name="Andreopoulos B."/>
            <person name="Baker S."/>
            <person name="Barry K."/>
            <person name="Bills G."/>
            <person name="Bluhm B."/>
            <person name="Cannon C."/>
            <person name="Castanera R."/>
            <person name="Culley D."/>
            <person name="Daum C."/>
            <person name="Ezra D."/>
            <person name="Gonzalez J."/>
            <person name="Henrissat B."/>
            <person name="Kuo A."/>
            <person name="Liang C."/>
            <person name="Lipzen A."/>
            <person name="Lutzoni F."/>
            <person name="Magnuson J."/>
            <person name="Mondo S."/>
            <person name="Nolan M."/>
            <person name="Ohm R."/>
            <person name="Pangilinan J."/>
            <person name="Park H.-J."/>
            <person name="Ramirez L."/>
            <person name="Alfaro M."/>
            <person name="Sun H."/>
            <person name="Tritt A."/>
            <person name="Yoshinaga Y."/>
            <person name="Zwiers L.-H."/>
            <person name="Turgeon B."/>
            <person name="Goodwin S."/>
            <person name="Spatafora J."/>
            <person name="Crous P."/>
            <person name="Grigoriev I."/>
        </authorList>
    </citation>
    <scope>NUCLEOTIDE SEQUENCE</scope>
    <source>
        <strain evidence="1">CBS 207.26</strain>
    </source>
</reference>
<organism evidence="1 2">
    <name type="scientific">Zopfia rhizophila CBS 207.26</name>
    <dbReference type="NCBI Taxonomy" id="1314779"/>
    <lineage>
        <taxon>Eukaryota</taxon>
        <taxon>Fungi</taxon>
        <taxon>Dikarya</taxon>
        <taxon>Ascomycota</taxon>
        <taxon>Pezizomycotina</taxon>
        <taxon>Dothideomycetes</taxon>
        <taxon>Dothideomycetes incertae sedis</taxon>
        <taxon>Zopfiaceae</taxon>
        <taxon>Zopfia</taxon>
    </lineage>
</organism>
<dbReference type="OrthoDB" id="3485856at2759"/>
<proteinExistence type="predicted"/>
<accession>A0A6A6EFL0</accession>
<dbReference type="AlphaFoldDB" id="A0A6A6EFL0"/>
<evidence type="ECO:0000313" key="1">
    <source>
        <dbReference type="EMBL" id="KAF2190311.1"/>
    </source>
</evidence>
<evidence type="ECO:0000313" key="2">
    <source>
        <dbReference type="Proteomes" id="UP000800200"/>
    </source>
</evidence>
<sequence length="165" mass="18747">MAAGKKRRAKARVKSARELIQQLYNGQYKGKQLLIKRELTGAEYDQLLDEIAADPLLREYFNDKLRSDYTRNRKEFILRMPSTLYDTLAEEIGRNIYEQLERIIGRKVSDISAVPAAAAAKGIRGKGTSEIKFLVPKGRSPDRKGPDKAFHHRECKFPGVVIEVA</sequence>
<name>A0A6A6EFL0_9PEZI</name>